<dbReference type="InterPro" id="IPR011659">
    <property type="entry name" value="WD40"/>
</dbReference>
<dbReference type="PANTHER" id="PTHR36842:SF1">
    <property type="entry name" value="PROTEIN TOLB"/>
    <property type="match status" value="1"/>
</dbReference>
<evidence type="ECO:0000256" key="1">
    <source>
        <dbReference type="ARBA" id="ARBA00009820"/>
    </source>
</evidence>
<dbReference type="InterPro" id="IPR011042">
    <property type="entry name" value="6-blade_b-propeller_TolB-like"/>
</dbReference>
<gene>
    <name evidence="2" type="ORF">GGR38_004342</name>
</gene>
<dbReference type="Pfam" id="PF07676">
    <property type="entry name" value="PD40"/>
    <property type="match status" value="5"/>
</dbReference>
<dbReference type="Proteomes" id="UP000548867">
    <property type="component" value="Unassembled WGS sequence"/>
</dbReference>
<dbReference type="EMBL" id="JACIDX010000022">
    <property type="protein sequence ID" value="MBB3957368.1"/>
    <property type="molecule type" value="Genomic_DNA"/>
</dbReference>
<comment type="similarity">
    <text evidence="1">Belongs to the TolB family.</text>
</comment>
<sequence>MAHGNWISGFALSIGILASAPAMAKDVLLFNRIGPTKSQLYVANADGSGEHRLIATDGFDYAARFSDDGQWIVFTSERNGRGQSDIYRVRADGSALERLTDDPAVDDQAAMSPDNRYVAFMSDRGSHRANIWVLDLQTRQLRNLTGAAPIQGDPAKPDGFYRPSWSPDGQWIAFTSDRNTEWKSHDKGAAWEHLQELSVYIVHPDGTGLKRLSGEGVATGGVTTGSPKWSADGKQIIAYQGDVELSWLSRVDQLSMKATSQIVAIDVATGQAKELTSGPGVKLNPQFLPDGRFAYSTKSAQITGIMYSDGAKPFPANLREPSWSRDGRQVVYERIDNLPLAQNTPLYSWNDKFEYRYTDVFPMFARDGTLALSNKDVDTSLVVMKADGSDKRLVFQSTTHCAAGKNASGQCGDMIGVALTPSWFPDSKKLVFSFGGYWRTRDQNVANVKMINRDGTGVEDLTSTTSNTGFASVSPDGKQMVYRSWAKGDEGLRIMDLDTRKVRVLTNDWDNVPGWSPAASGPGAGRIVFTRKQKDGNFDIFTIKADGTGLLRVTNFPASDAHAVWSWDGSKILWSSSEYGFKDEGALYDNSFQPYGQVWSMNPDGSGKEMLTDSRWEDSLPAFVPPVASKGAKKATK</sequence>
<proteinExistence type="inferred from homology"/>
<protein>
    <submittedName>
        <fullName evidence="2">Tol biopolymer transport system component</fullName>
    </submittedName>
</protein>
<name>A0A7W6CMY5_9SPHN</name>
<evidence type="ECO:0000313" key="2">
    <source>
        <dbReference type="EMBL" id="MBB3957368.1"/>
    </source>
</evidence>
<dbReference type="Gene3D" id="2.120.10.30">
    <property type="entry name" value="TolB, C-terminal domain"/>
    <property type="match status" value="3"/>
</dbReference>
<dbReference type="AlphaFoldDB" id="A0A7W6CMY5"/>
<organism evidence="2 3">
    <name type="scientific">Novosphingobium sediminicola</name>
    <dbReference type="NCBI Taxonomy" id="563162"/>
    <lineage>
        <taxon>Bacteria</taxon>
        <taxon>Pseudomonadati</taxon>
        <taxon>Pseudomonadota</taxon>
        <taxon>Alphaproteobacteria</taxon>
        <taxon>Sphingomonadales</taxon>
        <taxon>Sphingomonadaceae</taxon>
        <taxon>Novosphingobium</taxon>
    </lineage>
</organism>
<accession>A0A7W6CMY5</accession>
<keyword evidence="3" id="KW-1185">Reference proteome</keyword>
<dbReference type="PANTHER" id="PTHR36842">
    <property type="entry name" value="PROTEIN TOLB HOMOLOG"/>
    <property type="match status" value="1"/>
</dbReference>
<comment type="caution">
    <text evidence="2">The sequence shown here is derived from an EMBL/GenBank/DDBJ whole genome shotgun (WGS) entry which is preliminary data.</text>
</comment>
<dbReference type="SUPFAM" id="SSF69304">
    <property type="entry name" value="Tricorn protease N-terminal domain"/>
    <property type="match status" value="1"/>
</dbReference>
<dbReference type="SUPFAM" id="SSF82171">
    <property type="entry name" value="DPP6 N-terminal domain-like"/>
    <property type="match status" value="1"/>
</dbReference>
<reference evidence="2 3" key="1">
    <citation type="submission" date="2020-08" db="EMBL/GenBank/DDBJ databases">
        <title>Genomic Encyclopedia of Type Strains, Phase IV (KMG-IV): sequencing the most valuable type-strain genomes for metagenomic binning, comparative biology and taxonomic classification.</title>
        <authorList>
            <person name="Goeker M."/>
        </authorList>
    </citation>
    <scope>NUCLEOTIDE SEQUENCE [LARGE SCALE GENOMIC DNA]</scope>
    <source>
        <strain evidence="2 3">DSM 27057</strain>
    </source>
</reference>
<dbReference type="RefSeq" id="WP_183628603.1">
    <property type="nucleotide sequence ID" value="NZ_JACIDX010000022.1"/>
</dbReference>
<evidence type="ECO:0000313" key="3">
    <source>
        <dbReference type="Proteomes" id="UP000548867"/>
    </source>
</evidence>